<dbReference type="AlphaFoldDB" id="A0A0A9FD41"/>
<evidence type="ECO:0000313" key="1">
    <source>
        <dbReference type="EMBL" id="JAE10277.1"/>
    </source>
</evidence>
<dbReference type="EMBL" id="GBRH01187619">
    <property type="protein sequence ID" value="JAE10277.1"/>
    <property type="molecule type" value="Transcribed_RNA"/>
</dbReference>
<name>A0A0A9FD41_ARUDO</name>
<reference evidence="1" key="2">
    <citation type="journal article" date="2015" name="Data Brief">
        <title>Shoot transcriptome of the giant reed, Arundo donax.</title>
        <authorList>
            <person name="Barrero R.A."/>
            <person name="Guerrero F.D."/>
            <person name="Moolhuijzen P."/>
            <person name="Goolsby J.A."/>
            <person name="Tidwell J."/>
            <person name="Bellgard S.E."/>
            <person name="Bellgard M.I."/>
        </authorList>
    </citation>
    <scope>NUCLEOTIDE SEQUENCE</scope>
    <source>
        <tissue evidence="1">Shoot tissue taken approximately 20 cm above the soil surface</tissue>
    </source>
</reference>
<reference evidence="1" key="1">
    <citation type="submission" date="2014-09" db="EMBL/GenBank/DDBJ databases">
        <authorList>
            <person name="Magalhaes I.L.F."/>
            <person name="Oliveira U."/>
            <person name="Santos F.R."/>
            <person name="Vidigal T.H.D.A."/>
            <person name="Brescovit A.D."/>
            <person name="Santos A.J."/>
        </authorList>
    </citation>
    <scope>NUCLEOTIDE SEQUENCE</scope>
    <source>
        <tissue evidence="1">Shoot tissue taken approximately 20 cm above the soil surface</tissue>
    </source>
</reference>
<organism evidence="1">
    <name type="scientific">Arundo donax</name>
    <name type="common">Giant reed</name>
    <name type="synonym">Donax arundinaceus</name>
    <dbReference type="NCBI Taxonomy" id="35708"/>
    <lineage>
        <taxon>Eukaryota</taxon>
        <taxon>Viridiplantae</taxon>
        <taxon>Streptophyta</taxon>
        <taxon>Embryophyta</taxon>
        <taxon>Tracheophyta</taxon>
        <taxon>Spermatophyta</taxon>
        <taxon>Magnoliopsida</taxon>
        <taxon>Liliopsida</taxon>
        <taxon>Poales</taxon>
        <taxon>Poaceae</taxon>
        <taxon>PACMAD clade</taxon>
        <taxon>Arundinoideae</taxon>
        <taxon>Arundineae</taxon>
        <taxon>Arundo</taxon>
    </lineage>
</organism>
<accession>A0A0A9FD41</accession>
<proteinExistence type="predicted"/>
<sequence>MFLYEGRKKHKAFGSNI</sequence>
<protein>
    <submittedName>
        <fullName evidence="1">Uncharacterized protein</fullName>
    </submittedName>
</protein>